<dbReference type="Proteomes" id="UP000003160">
    <property type="component" value="Unassembled WGS sequence"/>
</dbReference>
<comment type="caution">
    <text evidence="1">The sequence shown here is derived from an EMBL/GenBank/DDBJ whole genome shotgun (WGS) entry which is preliminary data.</text>
</comment>
<dbReference type="AlphaFoldDB" id="D1PWV7"/>
<proteinExistence type="predicted"/>
<gene>
    <name evidence="1" type="ORF">HMPREF0645_1442</name>
</gene>
<accession>D1PWV7</accession>
<dbReference type="EMBL" id="ACKS01000061">
    <property type="protein sequence ID" value="EFA44131.1"/>
    <property type="molecule type" value="Genomic_DNA"/>
</dbReference>
<sequence length="63" mass="7482">MEKYSLDILRFGEAERRSFSIQNYSQAHQLVTIWLRVDSLLFILHFESGRENSFEGFTRGQNL</sequence>
<keyword evidence="2" id="KW-1185">Reference proteome</keyword>
<evidence type="ECO:0000313" key="2">
    <source>
        <dbReference type="Proteomes" id="UP000003160"/>
    </source>
</evidence>
<reference evidence="1 2" key="1">
    <citation type="submission" date="2009-10" db="EMBL/GenBank/DDBJ databases">
        <authorList>
            <person name="Qin X."/>
            <person name="Bachman B."/>
            <person name="Battles P."/>
            <person name="Bell A."/>
            <person name="Bess C."/>
            <person name="Bickham C."/>
            <person name="Chaboub L."/>
            <person name="Chen D."/>
            <person name="Coyle M."/>
            <person name="Deiros D.R."/>
            <person name="Dinh H."/>
            <person name="Forbes L."/>
            <person name="Fowler G."/>
            <person name="Francisco L."/>
            <person name="Fu Q."/>
            <person name="Gubbala S."/>
            <person name="Hale W."/>
            <person name="Han Y."/>
            <person name="Hemphill L."/>
            <person name="Highlander S.K."/>
            <person name="Hirani K."/>
            <person name="Hogues M."/>
            <person name="Jackson L."/>
            <person name="Jakkamsetti A."/>
            <person name="Javaid M."/>
            <person name="Jiang H."/>
            <person name="Korchina V."/>
            <person name="Kovar C."/>
            <person name="Lara F."/>
            <person name="Lee S."/>
            <person name="Mata R."/>
            <person name="Mathew T."/>
            <person name="Moen C."/>
            <person name="Morales K."/>
            <person name="Munidasa M."/>
            <person name="Nazareth L."/>
            <person name="Ngo R."/>
            <person name="Nguyen L."/>
            <person name="Okwuonu G."/>
            <person name="Ongeri F."/>
            <person name="Patil S."/>
            <person name="Petrosino J."/>
            <person name="Pham C."/>
            <person name="Pham P."/>
            <person name="Pu L.-L."/>
            <person name="Puazo M."/>
            <person name="Raj R."/>
            <person name="Reid J."/>
            <person name="Rouhana J."/>
            <person name="Saada N."/>
            <person name="Shang Y."/>
            <person name="Simmons D."/>
            <person name="Thornton R."/>
            <person name="Warren J."/>
            <person name="Weissenberger G."/>
            <person name="Zhang J."/>
            <person name="Zhang L."/>
            <person name="Zhou C."/>
            <person name="Zhu D."/>
            <person name="Muzny D."/>
            <person name="Worley K."/>
            <person name="Gibbs R."/>
        </authorList>
    </citation>
    <scope>NUCLEOTIDE SEQUENCE [LARGE SCALE GENOMIC DNA]</scope>
    <source>
        <strain evidence="1 2">DSM 17361</strain>
    </source>
</reference>
<organism evidence="1 2">
    <name type="scientific">Hallella bergensis DSM 17361</name>
    <dbReference type="NCBI Taxonomy" id="585502"/>
    <lineage>
        <taxon>Bacteria</taxon>
        <taxon>Pseudomonadati</taxon>
        <taxon>Bacteroidota</taxon>
        <taxon>Bacteroidia</taxon>
        <taxon>Bacteroidales</taxon>
        <taxon>Prevotellaceae</taxon>
        <taxon>Hallella</taxon>
    </lineage>
</organism>
<name>D1PWV7_9BACT</name>
<dbReference type="HOGENOM" id="CLU_2882098_0_0_10"/>
<evidence type="ECO:0000313" key="1">
    <source>
        <dbReference type="EMBL" id="EFA44131.1"/>
    </source>
</evidence>
<protein>
    <submittedName>
        <fullName evidence="1">Uncharacterized protein</fullName>
    </submittedName>
</protein>